<keyword evidence="2 5" id="KW-0547">Nucleotide-binding</keyword>
<dbReference type="PANTHER" id="PTHR43289:SF34">
    <property type="entry name" value="SERINE_THREONINE-PROTEIN KINASE YBDM-RELATED"/>
    <property type="match status" value="1"/>
</dbReference>
<dbReference type="InterPro" id="IPR008271">
    <property type="entry name" value="Ser/Thr_kinase_AS"/>
</dbReference>
<feature type="binding site" evidence="5">
    <location>
        <position position="44"/>
    </location>
    <ligand>
        <name>ATP</name>
        <dbReference type="ChEBI" id="CHEBI:30616"/>
    </ligand>
</feature>
<dbReference type="PROSITE" id="PS00108">
    <property type="entry name" value="PROTEIN_KINASE_ST"/>
    <property type="match status" value="1"/>
</dbReference>
<evidence type="ECO:0000256" key="2">
    <source>
        <dbReference type="ARBA" id="ARBA00022741"/>
    </source>
</evidence>
<dbReference type="AlphaFoldDB" id="A0A941GQH2"/>
<evidence type="ECO:0000256" key="1">
    <source>
        <dbReference type="ARBA" id="ARBA00022679"/>
    </source>
</evidence>
<dbReference type="CDD" id="cd14014">
    <property type="entry name" value="STKc_PknB_like"/>
    <property type="match status" value="1"/>
</dbReference>
<dbReference type="EMBL" id="JADQBC010000039">
    <property type="protein sequence ID" value="MBR8827675.1"/>
    <property type="molecule type" value="Genomic_DNA"/>
</dbReference>
<protein>
    <submittedName>
        <fullName evidence="7">Serine/threonine protein kinase</fullName>
    </submittedName>
</protein>
<dbReference type="PANTHER" id="PTHR43289">
    <property type="entry name" value="MITOGEN-ACTIVATED PROTEIN KINASE KINASE KINASE 20-RELATED"/>
    <property type="match status" value="1"/>
</dbReference>
<evidence type="ECO:0000313" key="7">
    <source>
        <dbReference type="EMBL" id="MBR8827675.1"/>
    </source>
</evidence>
<feature type="domain" description="Protein kinase" evidence="6">
    <location>
        <begin position="15"/>
        <end position="286"/>
    </location>
</feature>
<dbReference type="Pfam" id="PF00069">
    <property type="entry name" value="Pkinase"/>
    <property type="match status" value="1"/>
</dbReference>
<comment type="caution">
    <text evidence="7">The sequence shown here is derived from an EMBL/GenBank/DDBJ whole genome shotgun (WGS) entry which is preliminary data.</text>
</comment>
<dbReference type="Gene3D" id="1.10.510.10">
    <property type="entry name" value="Transferase(Phosphotransferase) domain 1"/>
    <property type="match status" value="1"/>
</dbReference>
<evidence type="ECO:0000313" key="8">
    <source>
        <dbReference type="Proteomes" id="UP000767446"/>
    </source>
</evidence>
<name>A0A941GQH2_9CHRO</name>
<evidence type="ECO:0000256" key="3">
    <source>
        <dbReference type="ARBA" id="ARBA00022777"/>
    </source>
</evidence>
<sequence>MNTEPPLERLLANRYQLKELVGKGYMGEIYRAKDIYGGATVAVKVLSRAHLNLKMVERFGRVAGISTMLGEKSNHIVIIKDYGLDEDGIPFYVMELLEGKSLKELMKLPLELPQSLNLIHQICLAMEIAHNGIIFEGEIIPVIHQDIKPSNIFIIKNQLVKVLDFGIAELLKGDYEQSHKFMAPQYCSPEQILGKKLDNRSDIYSLGVVMYEMVAKELPFFVENMSREAWEVAHQELPPKPLPAALNLPEELGVIIMKCLAKRPGDRIQGVGEILQVIKSLENPFNPQIQEPEAQNKIHEKIEQKPGAEKLFLPEENVSITLKFQEKEEVALPTLQPENRETIEELSLEEIYLQNAWPEDKPLQKIVFPCLTNRPEGMMVSIWAMLECEDIVKRMYNLRYSHFLFQSYPHPMVLWITLLYSHKHEPRWLPCYLDLKQNIGQEVVRTLAEVKTYHILLFALEEPQQCQHVMNVNIRQKQRHLLEKWANVSNNIIIKKYEAHISKQMLRESFEKTKQEIMQKLAQDLPLDS</sequence>
<proteinExistence type="predicted"/>
<dbReference type="SUPFAM" id="SSF56112">
    <property type="entry name" value="Protein kinase-like (PK-like)"/>
    <property type="match status" value="1"/>
</dbReference>
<reference evidence="7" key="1">
    <citation type="submission" date="2021-02" db="EMBL/GenBank/DDBJ databases">
        <title>Metagenome analyses of Stigonema ocellatum DSM 106950, Chlorogloea purpurea SAG 13.99 and Gomphosphaeria aponina DSM 107014.</title>
        <authorList>
            <person name="Marter P."/>
            <person name="Huang S."/>
        </authorList>
    </citation>
    <scope>NUCLEOTIDE SEQUENCE</scope>
    <source>
        <strain evidence="7">JP213</strain>
    </source>
</reference>
<dbReference type="InterPro" id="IPR011009">
    <property type="entry name" value="Kinase-like_dom_sf"/>
</dbReference>
<evidence type="ECO:0000256" key="4">
    <source>
        <dbReference type="ARBA" id="ARBA00022840"/>
    </source>
</evidence>
<dbReference type="PROSITE" id="PS50011">
    <property type="entry name" value="PROTEIN_KINASE_DOM"/>
    <property type="match status" value="1"/>
</dbReference>
<keyword evidence="3 7" id="KW-0418">Kinase</keyword>
<dbReference type="GO" id="GO:0004674">
    <property type="term" value="F:protein serine/threonine kinase activity"/>
    <property type="evidence" value="ECO:0007669"/>
    <property type="project" value="UniProtKB-KW"/>
</dbReference>
<keyword evidence="4 5" id="KW-0067">ATP-binding</keyword>
<dbReference type="PROSITE" id="PS00107">
    <property type="entry name" value="PROTEIN_KINASE_ATP"/>
    <property type="match status" value="1"/>
</dbReference>
<evidence type="ECO:0000259" key="6">
    <source>
        <dbReference type="PROSITE" id="PS50011"/>
    </source>
</evidence>
<dbReference type="GO" id="GO:0005524">
    <property type="term" value="F:ATP binding"/>
    <property type="evidence" value="ECO:0007669"/>
    <property type="project" value="UniProtKB-UniRule"/>
</dbReference>
<organism evidence="7 8">
    <name type="scientific">Gomphosphaeria aponina SAG 52.96 = DSM 107014</name>
    <dbReference type="NCBI Taxonomy" id="1521640"/>
    <lineage>
        <taxon>Bacteria</taxon>
        <taxon>Bacillati</taxon>
        <taxon>Cyanobacteriota</taxon>
        <taxon>Cyanophyceae</taxon>
        <taxon>Oscillatoriophycideae</taxon>
        <taxon>Chroococcales</taxon>
        <taxon>Gomphosphaeriaceae</taxon>
        <taxon>Gomphosphaeria</taxon>
    </lineage>
</organism>
<keyword evidence="1" id="KW-0808">Transferase</keyword>
<dbReference type="InterPro" id="IPR000719">
    <property type="entry name" value="Prot_kinase_dom"/>
</dbReference>
<dbReference type="Proteomes" id="UP000767446">
    <property type="component" value="Unassembled WGS sequence"/>
</dbReference>
<accession>A0A941GQH2</accession>
<dbReference type="Gene3D" id="3.30.200.20">
    <property type="entry name" value="Phosphorylase Kinase, domain 1"/>
    <property type="match status" value="1"/>
</dbReference>
<dbReference type="SMART" id="SM00220">
    <property type="entry name" value="S_TKc"/>
    <property type="match status" value="1"/>
</dbReference>
<keyword evidence="7" id="KW-0723">Serine/threonine-protein kinase</keyword>
<evidence type="ECO:0000256" key="5">
    <source>
        <dbReference type="PROSITE-ProRule" id="PRU10141"/>
    </source>
</evidence>
<dbReference type="InterPro" id="IPR017441">
    <property type="entry name" value="Protein_kinase_ATP_BS"/>
</dbReference>
<gene>
    <name evidence="7" type="ORF">DSM107014_07165</name>
</gene>